<dbReference type="PANTHER" id="PTHR30289:SF1">
    <property type="entry name" value="PEBP (PHOSPHATIDYLETHANOLAMINE-BINDING PROTEIN) FAMILY PROTEIN"/>
    <property type="match status" value="1"/>
</dbReference>
<dbReference type="eggNOG" id="COG1881">
    <property type="taxonomic scope" value="Bacteria"/>
</dbReference>
<name>B2A005_OPITP</name>
<dbReference type="SUPFAM" id="SSF49777">
    <property type="entry name" value="PEBP-like"/>
    <property type="match status" value="1"/>
</dbReference>
<dbReference type="AlphaFoldDB" id="B2A005"/>
<dbReference type="Proteomes" id="UP000007013">
    <property type="component" value="Chromosome"/>
</dbReference>
<keyword evidence="2" id="KW-1185">Reference proteome</keyword>
<reference evidence="1 2" key="1">
    <citation type="journal article" date="2011" name="J. Bacteriol.">
        <title>Genome sequence of the verrucomicrobium Opitutus terrae PB90-1, an abundant inhabitant of rice paddy soil ecosystems.</title>
        <authorList>
            <person name="van Passel M.W."/>
            <person name="Kant R."/>
            <person name="Palva A."/>
            <person name="Copeland A."/>
            <person name="Lucas S."/>
            <person name="Lapidus A."/>
            <person name="Glavina del Rio T."/>
            <person name="Pitluck S."/>
            <person name="Goltsman E."/>
            <person name="Clum A."/>
            <person name="Sun H."/>
            <person name="Schmutz J."/>
            <person name="Larimer F.W."/>
            <person name="Land M.L."/>
            <person name="Hauser L."/>
            <person name="Kyrpides N."/>
            <person name="Mikhailova N."/>
            <person name="Richardson P.P."/>
            <person name="Janssen P.H."/>
            <person name="de Vos W.M."/>
            <person name="Smidt H."/>
        </authorList>
    </citation>
    <scope>NUCLEOTIDE SEQUENCE [LARGE SCALE GENOMIC DNA]</scope>
    <source>
        <strain evidence="2">DSM 11246 / JCM 15787 / PB90-1</strain>
    </source>
</reference>
<protein>
    <submittedName>
        <fullName evidence="1">PEBP family protein</fullName>
    </submittedName>
</protein>
<organism evidence="1 2">
    <name type="scientific">Opitutus terrae (strain DSM 11246 / JCM 15787 / PB90-1)</name>
    <dbReference type="NCBI Taxonomy" id="452637"/>
    <lineage>
        <taxon>Bacteria</taxon>
        <taxon>Pseudomonadati</taxon>
        <taxon>Verrucomicrobiota</taxon>
        <taxon>Opitutia</taxon>
        <taxon>Opitutales</taxon>
        <taxon>Opitutaceae</taxon>
        <taxon>Opitutus</taxon>
    </lineage>
</organism>
<evidence type="ECO:0000313" key="2">
    <source>
        <dbReference type="Proteomes" id="UP000007013"/>
    </source>
</evidence>
<dbReference type="InterPro" id="IPR036610">
    <property type="entry name" value="PEBP-like_sf"/>
</dbReference>
<dbReference type="KEGG" id="ote:Oter_4067"/>
<dbReference type="NCBIfam" id="TIGR00481">
    <property type="entry name" value="YbhB/YbcL family Raf kinase inhibitor-like protein"/>
    <property type="match status" value="1"/>
</dbReference>
<dbReference type="Gene3D" id="3.90.280.10">
    <property type="entry name" value="PEBP-like"/>
    <property type="match status" value="1"/>
</dbReference>
<dbReference type="RefSeq" id="WP_012376869.1">
    <property type="nucleotide sequence ID" value="NC_010571.1"/>
</dbReference>
<dbReference type="HOGENOM" id="CLU_083918_3_2_0"/>
<gene>
    <name evidence="1" type="ordered locus">Oter_4067</name>
</gene>
<dbReference type="OrthoDB" id="9797506at2"/>
<proteinExistence type="predicted"/>
<evidence type="ECO:0000313" key="1">
    <source>
        <dbReference type="EMBL" id="ACB77341.1"/>
    </source>
</evidence>
<sequence>MQLTSSAFRFGESLPDRFSREGGNVSPPLLFSDVPAPTQSLALIMDDPDAPRGVFTHWVLFNLEPNVGVLTENHVPGGTPGRNDWGEVGYGGPRPPSGTHRYFFHAFALDGRLALPRGATRREVEQALEGHVLARAELMGRFTAAHVHA</sequence>
<dbReference type="InterPro" id="IPR008914">
    <property type="entry name" value="PEBP"/>
</dbReference>
<dbReference type="Pfam" id="PF01161">
    <property type="entry name" value="PBP"/>
    <property type="match status" value="1"/>
</dbReference>
<dbReference type="CDD" id="cd00865">
    <property type="entry name" value="PEBP_bact_arch"/>
    <property type="match status" value="1"/>
</dbReference>
<accession>B2A005</accession>
<dbReference type="STRING" id="452637.Oter_4067"/>
<dbReference type="PANTHER" id="PTHR30289">
    <property type="entry name" value="UNCHARACTERIZED PROTEIN YBCL-RELATED"/>
    <property type="match status" value="1"/>
</dbReference>
<dbReference type="EMBL" id="CP001032">
    <property type="protein sequence ID" value="ACB77341.1"/>
    <property type="molecule type" value="Genomic_DNA"/>
</dbReference>
<dbReference type="InterPro" id="IPR005247">
    <property type="entry name" value="YbhB_YbcL/LppC-like"/>
</dbReference>